<feature type="domain" description="PilZ" evidence="1">
    <location>
        <begin position="84"/>
        <end position="157"/>
    </location>
</feature>
<evidence type="ECO:0000259" key="1">
    <source>
        <dbReference type="Pfam" id="PF07238"/>
    </source>
</evidence>
<gene>
    <name evidence="2" type="ORF">C0197_01560</name>
</gene>
<accession>A0A2N7PKU2</accession>
<protein>
    <recommendedName>
        <fullName evidence="1">PilZ domain-containing protein</fullName>
    </recommendedName>
</protein>
<proteinExistence type="predicted"/>
<dbReference type="InterPro" id="IPR009875">
    <property type="entry name" value="PilZ_domain"/>
</dbReference>
<dbReference type="GO" id="GO:0035438">
    <property type="term" value="F:cyclic-di-GMP binding"/>
    <property type="evidence" value="ECO:0007669"/>
    <property type="project" value="InterPro"/>
</dbReference>
<name>A0A2N7PKU2_9BACT</name>
<dbReference type="AlphaFoldDB" id="A0A2N7PKU2"/>
<evidence type="ECO:0000313" key="2">
    <source>
        <dbReference type="EMBL" id="PMP63958.1"/>
    </source>
</evidence>
<organism evidence="2 3">
    <name type="scientific">Caldimicrobium thiodismutans</name>
    <dbReference type="NCBI Taxonomy" id="1653476"/>
    <lineage>
        <taxon>Bacteria</taxon>
        <taxon>Pseudomonadati</taxon>
        <taxon>Thermodesulfobacteriota</taxon>
        <taxon>Thermodesulfobacteria</taxon>
        <taxon>Thermodesulfobacteriales</taxon>
        <taxon>Thermodesulfobacteriaceae</taxon>
        <taxon>Caldimicrobium</taxon>
    </lineage>
</organism>
<dbReference type="Pfam" id="PF07238">
    <property type="entry name" value="PilZ"/>
    <property type="match status" value="1"/>
</dbReference>
<sequence>MEREAVRIDVILPIEVYPISAKELEHRKSRIVGDVPIFSYIPLKDTFDEALNNWLKLINAKLDYLINLLTREKEGFNVMPLKKVNISEKGLRFSSETPLEPNTFVEIKLVLDLYEPLGLYLYGKILRCEKKEEHYEIALEWINLTPDIKEKLSFYILQKERELIRERKGF</sequence>
<dbReference type="Gene3D" id="2.40.10.220">
    <property type="entry name" value="predicted glycosyltransferase like domains"/>
    <property type="match status" value="1"/>
</dbReference>
<dbReference type="Proteomes" id="UP000235731">
    <property type="component" value="Unassembled WGS sequence"/>
</dbReference>
<reference evidence="2 3" key="1">
    <citation type="submission" date="2018-01" db="EMBL/GenBank/DDBJ databases">
        <title>Metagenomic assembled genomes from two thermal pools in the Uzon Caldera, Kamchatka, Russia.</title>
        <authorList>
            <person name="Wilkins L."/>
            <person name="Ettinger C."/>
        </authorList>
    </citation>
    <scope>NUCLEOTIDE SEQUENCE [LARGE SCALE GENOMIC DNA]</scope>
    <source>
        <strain evidence="2">ZAV-15</strain>
    </source>
</reference>
<comment type="caution">
    <text evidence="2">The sequence shown here is derived from an EMBL/GenBank/DDBJ whole genome shotgun (WGS) entry which is preliminary data.</text>
</comment>
<dbReference type="EMBL" id="PNIE01000024">
    <property type="protein sequence ID" value="PMP63958.1"/>
    <property type="molecule type" value="Genomic_DNA"/>
</dbReference>
<evidence type="ECO:0000313" key="3">
    <source>
        <dbReference type="Proteomes" id="UP000235731"/>
    </source>
</evidence>